<protein>
    <submittedName>
        <fullName evidence="1">Uncharacterized protein</fullName>
    </submittedName>
</protein>
<evidence type="ECO:0000313" key="1">
    <source>
        <dbReference type="EMBL" id="SFU45430.1"/>
    </source>
</evidence>
<gene>
    <name evidence="1" type="ORF">SAMN05216480_10431</name>
</gene>
<organism evidence="1 2">
    <name type="scientific">Pustulibacterium marinum</name>
    <dbReference type="NCBI Taxonomy" id="1224947"/>
    <lineage>
        <taxon>Bacteria</taxon>
        <taxon>Pseudomonadati</taxon>
        <taxon>Bacteroidota</taxon>
        <taxon>Flavobacteriia</taxon>
        <taxon>Flavobacteriales</taxon>
        <taxon>Flavobacteriaceae</taxon>
        <taxon>Pustulibacterium</taxon>
    </lineage>
</organism>
<name>A0A1I7GAF2_9FLAO</name>
<accession>A0A1I7GAF2</accession>
<proteinExistence type="predicted"/>
<dbReference type="STRING" id="1224947.SAMN05216480_10431"/>
<dbReference type="AlphaFoldDB" id="A0A1I7GAF2"/>
<sequence>MKTIPWLLVLVIGCATTMYAQVTGITVMEGSGMPGVDIYWD</sequence>
<dbReference type="Proteomes" id="UP000199138">
    <property type="component" value="Unassembled WGS sequence"/>
</dbReference>
<keyword evidence="2" id="KW-1185">Reference proteome</keyword>
<dbReference type="RefSeq" id="WP_262501697.1">
    <property type="nucleotide sequence ID" value="NZ_FPBK01000004.1"/>
</dbReference>
<reference evidence="1 2" key="1">
    <citation type="submission" date="2016-10" db="EMBL/GenBank/DDBJ databases">
        <authorList>
            <person name="de Groot N.N."/>
        </authorList>
    </citation>
    <scope>NUCLEOTIDE SEQUENCE [LARGE SCALE GENOMIC DNA]</scope>
    <source>
        <strain evidence="1 2">CGMCC 1.12333</strain>
    </source>
</reference>
<dbReference type="EMBL" id="FPBK01000004">
    <property type="protein sequence ID" value="SFU45430.1"/>
    <property type="molecule type" value="Genomic_DNA"/>
</dbReference>
<evidence type="ECO:0000313" key="2">
    <source>
        <dbReference type="Proteomes" id="UP000199138"/>
    </source>
</evidence>